<evidence type="ECO:0000256" key="1">
    <source>
        <dbReference type="SAM" id="MobiDB-lite"/>
    </source>
</evidence>
<dbReference type="SUPFAM" id="SSF56219">
    <property type="entry name" value="DNase I-like"/>
    <property type="match status" value="2"/>
</dbReference>
<proteinExistence type="predicted"/>
<sequence length="3335" mass="373404">MLDTKHFFLQEAAHLGYTCRKGLKPESPNQDSWFYLKVEDQFTLHAVFDGHGQKGHDVSLYVKDNLPKIMLVDERFKKGSELLPHLMKDCFQKMQDLIDLADSSKQLTARLSGTTATVALHDHKQNVVTVAHVADSVAVLGKEKKGGAWEAVQLTREHKPNLKDERARIEKAGGKVVYDGYANYRIYAGRFPADEHPQPGSLLVTEAQHVQMSWTKPDELLKPISIFSVLWRAYASARLKSACVARWINRVLPAALCGGRRGSDVLSIMLLLFEHVDNNRFLGSLDFSKAFGHVRPLSAGAAMVHTGCPAGLVRGILSVWRQRRLLCWGSSVHHKFIGVTESMPQGDPFAVLALGLLLRIPVLKLQARFPGLLQVIYVDDRTWCCDSAAECVEVWNCWERESARLGFRENHSKAQFFHRTAQGRKALKTRGCAASHTVTILGVEVSSSESRGSSKKELARFQRAMTVLRKCRYLHHGVLRKAHLCTSAAMSAVSWGWCQRAPPNNLVDKLRQGWRVALDVVRQSSWSLVQLLVGHGSDILFTSGCLLFSAYARLGHKGLLGDITWGRSHGTVHRLRSWLGDLGWFEIRPWCWRPGRVCIDLLNVACLEEIQGFQHALRSSWRVHQWNTHRESGRRDSQVGPLDLDSVAVARSYCLEYGKHAFSILTGGCVSDARIHAGTVCSFCDLGEISGREHEWWVCPAHTTVGCSRRIDKNKKRTWPFATGCLNGERMWGRLPTLDQDLDDPIRGANTKVDGQDKHGGTAILVKKNLVVRPAWKLCHVGGSAQAVWLGGKLLISLYLAPTFESQEVFALTVAKLFSLPQGTQWVMGGDFNATPEECPFRYVFGAEAFEILASGKPTRWNGKRCIDYFLSDQYHGTPSAPEIHISDHIIQELQLDFQESRHPSVSLAPSPRIPPYQGSDAVWQRAANRVWCQQQQLVPQSWSQDLDQDWAQLSKTFFDTLLQTQVELAPETVSSVPAALLRRGKPDKVQIKTRDRLVKPTAGWFATFKERHLSNLLARLHEAQRMQNQARISVAQAMHEKALWDRIRRSQYYDPSKGIQMNIQIISRTLEQHTAQADRARLDRWTQKMQHDKHALKWLRQERSPLYPSVKVSPNATPSGTLQESLQNLSDYWKAIWEREAIDIEALWDDFTEFTPAQMGPDQWQIHLPKGKPPQPDGSVLAADLRPVSVTSVWWRIANNAKYRLPEVQQFNGVEDAIAPILVKEMTGGIVCTLDLDKAFDRTSPELACKVFRHLGMPSHTAALLQHTWTNQNRFLQYQGEILKQPCLVGNSLPQGDCWSMLAMCMVLLPIGNRIERQFPATTQAIYADDRSFVSPEPLEALKVRDMWHENTAKIGLKESVGKEQFFHRNKPIRRKLVKLGLPAASLEDATCILGFNFMPAQRRKAVGKEHTAKVKARKCRCLPGGGARQQCMARMTVPTVAGWGLVCRQPTQAEAHDFFQLAKTFHTWPKQSSVFSNFEEWRQSNRRDAAECVDVRITAEHFAALKKVNLNADSLACLTGAFVSPKAYEDGTQNMTCRSYHYAWPAPGLPVYVLDVDTINPCRGQGTMRRLPRAGWLRCGCGGCAALCGFSAVVLMGWLILELCYVQEFVLLVVQLKPWISFTGPSLQVLPAYLMVTDYLRSAIGRLVALGPRCFNFEDSFLACRLLRSMPGVVVVAGIVYFNKRFGVQIVVIDLGDDTGRRNDPMSFGVAANHKDGPVVLVLKDGHYQLAVLKPGCEYPEEWIQAEEAKASTRLCRGGGRRIDGWRAPATPPSPQSPGSRSEVASVGASVAAPSVAAASWRVSHTPGSSRDRPGSSSDPPRSPGGSWRPSSTVVDSLDVVASAVRSVVSSPDRGSKVHVFDHDDVFDPDTCPYPRKKDAWNPKNQREQSWTCPLCGFMVRAPAGPRARLMLRWRKDNHLTQQHKDAYGKGKIPRLNQKEPAPVASSALPVHLQDWVCHLCGEALPRMSHRFTHDRAIQEHFRAKHPGVTPTEAYRAKQREDKEVRARMSVRGHKVGALKRAEAQAKLEVIRNLNGHLLDHHVFRFCPAKHKRGQSVESNFVCRRCWRSGGSNRFAQVSAVCRGPSDRMSWWRHLCRFAAQSSDNVVHLRNMCGLSDEVTAILLAGAPLVRRINGKRPLRALDSLPRELEQSPVRRCLAPVARWVDFPPCPPNVSEAVHGEPEDAADVRLGGHRNERVGEAAHPGPRHRFRGHQDLCVLSLNVGGMVGAWRWLNTQKRCEYPVVCLQEFSGTEEQFRAFVACARHLGYLGFHAPSVGPKGGVVMLVATWLRSRPFEVLSTSGGQAVFASVNGTLLGSVYVAHHEDCDEFLRSVLDTTMAGGSAWCLLGDWNLVPVDNWFNDVVCCEGASVVVPEGVTATRWEGNRVIDYAVTTLPGVNAWCLPTRWSDHKAVAVNLNLVQLDVARTWEVRPCLRYLPRIGLEGEACAAVELAWSRSGLQRADAVVGHLEALQASSEHLVEHVDSLWEQLQNIFESVLREAGLVDCRPTAEFRAKGCAPCLRERLPHHQRPYLCHASNELRVLLRLYGRMSECVRQGRDCSTVPRIRRCRFWTPELTLADVASRIQVLEQRAKAVRIARWKDKMQTDPDLYRWLRGRQPSYTQNVFNDESADHRVSSDVREVLDTLVSFWSTIWFRDGSSESDMPAYLTEYEDPCEVEVWPAVTAFELRAACSRQRGKAAGLDGWLGAELLLFPHSCWLVLARALRVCELLGVFPSVWSFVKQIHLVKPSSSSDVSLSVPASQLRPTSIFSVLWRAYASARLKSASVARWINRVLPAALCGGRRGSDVLSIMLRLFEHVDNNRFLGSLDFSKAFDHVRPFSAGAAMVHTGCPAALVRGILGVWRQRRLLCWGSSVHHEFIGVTESMPQGDPFAVLALGLLLRIPVLKLQTRFPRLLQVIYVDDRTWCCDSAAECVEVWNFWERESARLGFRENHSKAQFFHRTALGRKALKTRGCAASHSVTILGVEVASSDSRGSSKKELARFQRAMTVLRKCRYLHHGVLRKAHLCTSAAMSAVSWGWCQRAPPNNLVDKLRQGWRVALDVVRQSSWSLVQLLVGHGSDILFTSGCLLFSAYARLGHKGLLGDITWDRCHGTVNRLRSWLGNLGWFEIRPWCWRSGRVCIDLLNVACLEDIQGFQHALSSWRVHQWNTHRESGRRDSQVGPLDLDSVAVARSYCLDYGKHAFSILSGGYVSDARIRAGTVCSFCDLGEISGREHEWWVCPAHTSVGCSRFVHLSGAAKVSIATEAVKLVGKFAPTKAMDAATELAKEAWDRWIYEEGGQVVDDITVVLQYFQPGVVSPGHPEDEADPVSVPE</sequence>
<gene>
    <name evidence="3" type="ORF">C1SCF055_LOCUS11653</name>
</gene>
<dbReference type="SMART" id="SM00332">
    <property type="entry name" value="PP2Cc"/>
    <property type="match status" value="1"/>
</dbReference>
<dbReference type="InterPro" id="IPR000477">
    <property type="entry name" value="RT_dom"/>
</dbReference>
<evidence type="ECO:0000313" key="4">
    <source>
        <dbReference type="EMBL" id="CAL1137474.1"/>
    </source>
</evidence>
<evidence type="ECO:0000313" key="3">
    <source>
        <dbReference type="EMBL" id="CAI3984099.1"/>
    </source>
</evidence>
<dbReference type="Pfam" id="PF00481">
    <property type="entry name" value="PP2C"/>
    <property type="match status" value="1"/>
</dbReference>
<dbReference type="PANTHER" id="PTHR47992">
    <property type="entry name" value="PROTEIN PHOSPHATASE"/>
    <property type="match status" value="1"/>
</dbReference>
<keyword evidence="6" id="KW-1185">Reference proteome</keyword>
<accession>A0A9P1C2V9</accession>
<dbReference type="InterPro" id="IPR036457">
    <property type="entry name" value="PPM-type-like_dom_sf"/>
</dbReference>
<evidence type="ECO:0000259" key="2">
    <source>
        <dbReference type="PROSITE" id="PS51746"/>
    </source>
</evidence>
<dbReference type="SUPFAM" id="SSF81606">
    <property type="entry name" value="PP2C-like"/>
    <property type="match status" value="1"/>
</dbReference>
<organism evidence="3">
    <name type="scientific">Cladocopium goreaui</name>
    <dbReference type="NCBI Taxonomy" id="2562237"/>
    <lineage>
        <taxon>Eukaryota</taxon>
        <taxon>Sar</taxon>
        <taxon>Alveolata</taxon>
        <taxon>Dinophyceae</taxon>
        <taxon>Suessiales</taxon>
        <taxon>Symbiodiniaceae</taxon>
        <taxon>Cladocopium</taxon>
    </lineage>
</organism>
<dbReference type="InterPro" id="IPR001932">
    <property type="entry name" value="PPM-type_phosphatase-like_dom"/>
</dbReference>
<protein>
    <submittedName>
        <fullName evidence="5">Probable protein phosphatase 2C 47 (AtPP2C47)</fullName>
    </submittedName>
</protein>
<feature type="region of interest" description="Disordered" evidence="1">
    <location>
        <begin position="1763"/>
        <end position="1835"/>
    </location>
</feature>
<dbReference type="Proteomes" id="UP001152797">
    <property type="component" value="Unassembled WGS sequence"/>
</dbReference>
<dbReference type="Gene3D" id="3.60.10.10">
    <property type="entry name" value="Endonuclease/exonuclease/phosphatase"/>
    <property type="match status" value="2"/>
</dbReference>
<dbReference type="EMBL" id="CAMXCT020000860">
    <property type="protein sequence ID" value="CAL1137474.1"/>
    <property type="molecule type" value="Genomic_DNA"/>
</dbReference>
<comment type="caution">
    <text evidence="3">The sequence shown here is derived from an EMBL/GenBank/DDBJ whole genome shotgun (WGS) entry which is preliminary data.</text>
</comment>
<reference evidence="4" key="2">
    <citation type="submission" date="2024-04" db="EMBL/GenBank/DDBJ databases">
        <authorList>
            <person name="Chen Y."/>
            <person name="Shah S."/>
            <person name="Dougan E. K."/>
            <person name="Thang M."/>
            <person name="Chan C."/>
        </authorList>
    </citation>
    <scope>NUCLEOTIDE SEQUENCE [LARGE SCALE GENOMIC DNA]</scope>
</reference>
<feature type="compositionally biased region" description="Low complexity" evidence="1">
    <location>
        <begin position="1782"/>
        <end position="1835"/>
    </location>
</feature>
<evidence type="ECO:0000313" key="5">
    <source>
        <dbReference type="EMBL" id="CAL4771411.1"/>
    </source>
</evidence>
<evidence type="ECO:0000313" key="6">
    <source>
        <dbReference type="Proteomes" id="UP001152797"/>
    </source>
</evidence>
<dbReference type="GO" id="GO:0004722">
    <property type="term" value="F:protein serine/threonine phosphatase activity"/>
    <property type="evidence" value="ECO:0007669"/>
    <property type="project" value="InterPro"/>
</dbReference>
<dbReference type="Gene3D" id="3.60.40.10">
    <property type="entry name" value="PPM-type phosphatase domain"/>
    <property type="match status" value="1"/>
</dbReference>
<dbReference type="CDD" id="cd00143">
    <property type="entry name" value="PP2Cc"/>
    <property type="match status" value="1"/>
</dbReference>
<name>A0A9P1C2V9_9DINO</name>
<feature type="domain" description="PPM-type phosphatase" evidence="2">
    <location>
        <begin position="14"/>
        <end position="273"/>
    </location>
</feature>
<dbReference type="EMBL" id="CAMXCT010000860">
    <property type="protein sequence ID" value="CAI3984099.1"/>
    <property type="molecule type" value="Genomic_DNA"/>
</dbReference>
<dbReference type="InterPro" id="IPR015655">
    <property type="entry name" value="PP2C"/>
</dbReference>
<dbReference type="OrthoDB" id="443132at2759"/>
<dbReference type="PROSITE" id="PS51746">
    <property type="entry name" value="PPM_2"/>
    <property type="match status" value="1"/>
</dbReference>
<dbReference type="EMBL" id="CAMXCT030000860">
    <property type="protein sequence ID" value="CAL4771411.1"/>
    <property type="molecule type" value="Genomic_DNA"/>
</dbReference>
<dbReference type="Pfam" id="PF00078">
    <property type="entry name" value="RVT_1"/>
    <property type="match status" value="3"/>
</dbReference>
<reference evidence="3" key="1">
    <citation type="submission" date="2022-10" db="EMBL/GenBank/DDBJ databases">
        <authorList>
            <person name="Chen Y."/>
            <person name="Dougan E. K."/>
            <person name="Chan C."/>
            <person name="Rhodes N."/>
            <person name="Thang M."/>
        </authorList>
    </citation>
    <scope>NUCLEOTIDE SEQUENCE</scope>
</reference>
<dbReference type="InterPro" id="IPR036691">
    <property type="entry name" value="Endo/exonu/phosph_ase_sf"/>
</dbReference>